<protein>
    <submittedName>
        <fullName evidence="9">Putative membrane protein</fullName>
    </submittedName>
</protein>
<evidence type="ECO:0000256" key="3">
    <source>
        <dbReference type="ARBA" id="ARBA00022475"/>
    </source>
</evidence>
<dbReference type="Proteomes" id="UP000236497">
    <property type="component" value="Unassembled WGS sequence"/>
</dbReference>
<keyword evidence="10" id="KW-1185">Reference proteome</keyword>
<sequence>MKRAIIYFLEIIICFVLQSSLYQFINLANVMPNLLIILVVATAYMRGKTTGMTVGFFSGLLVDIQFGNLIGLYALLMMLIGYVAGFANKIYSRDDYTLPLFFIAIADFVYQFLYYILEFLIRGRLDFLYYLRAKILPEIIYTVAVSVILYKLLHMINHCLDRNENEEE</sequence>
<evidence type="ECO:0000256" key="7">
    <source>
        <dbReference type="ARBA" id="ARBA00023136"/>
    </source>
</evidence>
<keyword evidence="6 8" id="KW-1133">Transmembrane helix</keyword>
<dbReference type="RefSeq" id="WP_103202481.1">
    <property type="nucleotide sequence ID" value="NZ_CVTD020000015.1"/>
</dbReference>
<dbReference type="NCBIfam" id="TIGR03426">
    <property type="entry name" value="shape_MreD"/>
    <property type="match status" value="1"/>
</dbReference>
<dbReference type="InterPro" id="IPR017225">
    <property type="entry name" value="Cell_shape_determin_MreD_prd"/>
</dbReference>
<evidence type="ECO:0000256" key="2">
    <source>
        <dbReference type="ARBA" id="ARBA00007776"/>
    </source>
</evidence>
<evidence type="ECO:0000256" key="1">
    <source>
        <dbReference type="ARBA" id="ARBA00004651"/>
    </source>
</evidence>
<keyword evidence="7 8" id="KW-0472">Membrane</keyword>
<keyword evidence="3" id="KW-1003">Cell membrane</keyword>
<feature type="transmembrane region" description="Helical" evidence="8">
    <location>
        <begin position="129"/>
        <end position="153"/>
    </location>
</feature>
<dbReference type="PIRSF" id="PIRSF037497">
    <property type="entry name" value="MreD_Clostridium/Treponema_prd"/>
    <property type="match status" value="1"/>
</dbReference>
<dbReference type="EMBL" id="CVTD020000015">
    <property type="protein sequence ID" value="CRZ34362.1"/>
    <property type="molecule type" value="Genomic_DNA"/>
</dbReference>
<keyword evidence="4 8" id="KW-0812">Transmembrane</keyword>
<feature type="transmembrane region" description="Helical" evidence="8">
    <location>
        <begin position="59"/>
        <end position="84"/>
    </location>
</feature>
<comment type="similarity">
    <text evidence="2">Belongs to the MreD family.</text>
</comment>
<feature type="transmembrane region" description="Helical" evidence="8">
    <location>
        <begin position="31"/>
        <end position="47"/>
    </location>
</feature>
<gene>
    <name evidence="9" type="ORF">HHT355_1160</name>
</gene>
<evidence type="ECO:0000256" key="6">
    <source>
        <dbReference type="ARBA" id="ARBA00022989"/>
    </source>
</evidence>
<evidence type="ECO:0000313" key="10">
    <source>
        <dbReference type="Proteomes" id="UP000236497"/>
    </source>
</evidence>
<dbReference type="OrthoDB" id="9796616at2"/>
<dbReference type="Gene3D" id="1.10.1760.20">
    <property type="match status" value="1"/>
</dbReference>
<dbReference type="GO" id="GO:0008360">
    <property type="term" value="P:regulation of cell shape"/>
    <property type="evidence" value="ECO:0007669"/>
    <property type="project" value="UniProtKB-KW"/>
</dbReference>
<evidence type="ECO:0000256" key="8">
    <source>
        <dbReference type="SAM" id="Phobius"/>
    </source>
</evidence>
<reference evidence="9 10" key="1">
    <citation type="submission" date="2015-06" db="EMBL/GenBank/DDBJ databases">
        <authorList>
            <person name="Wibberg Daniel"/>
        </authorList>
    </citation>
    <scope>NUCLEOTIDE SEQUENCE [LARGE SCALE GENOMIC DNA]</scope>
    <source>
        <strain evidence="9 10">T3/55T</strain>
    </source>
</reference>
<dbReference type="AlphaFoldDB" id="A0A0H5SFU6"/>
<keyword evidence="5" id="KW-0133">Cell shape</keyword>
<comment type="subcellular location">
    <subcellularLocation>
        <location evidence="1">Cell membrane</location>
        <topology evidence="1">Multi-pass membrane protein</topology>
    </subcellularLocation>
</comment>
<evidence type="ECO:0000313" key="9">
    <source>
        <dbReference type="EMBL" id="CRZ34362.1"/>
    </source>
</evidence>
<proteinExistence type="inferred from homology"/>
<feature type="transmembrane region" description="Helical" evidence="8">
    <location>
        <begin position="96"/>
        <end position="117"/>
    </location>
</feature>
<organism evidence="9 10">
    <name type="scientific">Herbinix hemicellulosilytica</name>
    <dbReference type="NCBI Taxonomy" id="1564487"/>
    <lineage>
        <taxon>Bacteria</taxon>
        <taxon>Bacillati</taxon>
        <taxon>Bacillota</taxon>
        <taxon>Clostridia</taxon>
        <taxon>Lachnospirales</taxon>
        <taxon>Lachnospiraceae</taxon>
        <taxon>Herbinix</taxon>
    </lineage>
</organism>
<dbReference type="Pfam" id="PF04093">
    <property type="entry name" value="MreD"/>
    <property type="match status" value="1"/>
</dbReference>
<accession>A0A0H5SFU6</accession>
<dbReference type="GO" id="GO:0005886">
    <property type="term" value="C:plasma membrane"/>
    <property type="evidence" value="ECO:0007669"/>
    <property type="project" value="UniProtKB-SubCell"/>
</dbReference>
<evidence type="ECO:0000256" key="4">
    <source>
        <dbReference type="ARBA" id="ARBA00022692"/>
    </source>
</evidence>
<dbReference type="InterPro" id="IPR007227">
    <property type="entry name" value="Cell_shape_determining_MreD"/>
</dbReference>
<name>A0A0H5SFU6_HERHM</name>
<evidence type="ECO:0000256" key="5">
    <source>
        <dbReference type="ARBA" id="ARBA00022960"/>
    </source>
</evidence>